<dbReference type="Pfam" id="PF00646">
    <property type="entry name" value="F-box"/>
    <property type="match status" value="1"/>
</dbReference>
<keyword evidence="3" id="KW-1185">Reference proteome</keyword>
<sequence>MGAVNLPHSIFYVFDSMESQRTRLLLEDQIKAWTPVINGILQMRGYFHGSERPYHNFILSYNKGWGFSVPQQANFKDCGVITCWLIAKLCAGHVPVVPRESERYWENIRYEMGELFYKCRLPVKSLLQFRAVSKQWKFSIDNFEFIHENLAFRHMDSNLNIMSLTPVASSEVQTMTFKVLLHHYGRFTSPPRRKFVDGLVATVDPVKLDSFSTNQVKLILTNSLGYDFNSPTFLYLRKPNCSLDSVLNINVLPMGFEDMVSYLTRKIPRRLTNLYYTLPPNNTLSGMKAIKNDYDTNVMYDIAKVSGKLQLFVSHYLIDLSTAEQEHFEDEEIKEVQRRHLKNRMSMAFANDARKTIVSKLQREVEAEATFAN</sequence>
<proteinExistence type="predicted"/>
<organism evidence="2 3">
    <name type="scientific">Tanacetum coccineum</name>
    <dbReference type="NCBI Taxonomy" id="301880"/>
    <lineage>
        <taxon>Eukaryota</taxon>
        <taxon>Viridiplantae</taxon>
        <taxon>Streptophyta</taxon>
        <taxon>Embryophyta</taxon>
        <taxon>Tracheophyta</taxon>
        <taxon>Spermatophyta</taxon>
        <taxon>Magnoliopsida</taxon>
        <taxon>eudicotyledons</taxon>
        <taxon>Gunneridae</taxon>
        <taxon>Pentapetalae</taxon>
        <taxon>asterids</taxon>
        <taxon>campanulids</taxon>
        <taxon>Asterales</taxon>
        <taxon>Asteraceae</taxon>
        <taxon>Asteroideae</taxon>
        <taxon>Anthemideae</taxon>
        <taxon>Anthemidinae</taxon>
        <taxon>Tanacetum</taxon>
    </lineage>
</organism>
<evidence type="ECO:0000313" key="3">
    <source>
        <dbReference type="Proteomes" id="UP001151760"/>
    </source>
</evidence>
<dbReference type="SUPFAM" id="SSF54001">
    <property type="entry name" value="Cysteine proteinases"/>
    <property type="match status" value="1"/>
</dbReference>
<reference evidence="2" key="2">
    <citation type="submission" date="2022-01" db="EMBL/GenBank/DDBJ databases">
        <authorList>
            <person name="Yamashiro T."/>
            <person name="Shiraishi A."/>
            <person name="Satake H."/>
            <person name="Nakayama K."/>
        </authorList>
    </citation>
    <scope>NUCLEOTIDE SEQUENCE</scope>
</reference>
<dbReference type="Proteomes" id="UP001151760">
    <property type="component" value="Unassembled WGS sequence"/>
</dbReference>
<evidence type="ECO:0000259" key="1">
    <source>
        <dbReference type="Pfam" id="PF00646"/>
    </source>
</evidence>
<gene>
    <name evidence="2" type="ORF">Tco_0973857</name>
</gene>
<feature type="domain" description="F-box" evidence="1">
    <location>
        <begin position="119"/>
        <end position="146"/>
    </location>
</feature>
<dbReference type="Gene3D" id="3.40.395.10">
    <property type="entry name" value="Adenoviral Proteinase, Chain A"/>
    <property type="match status" value="1"/>
</dbReference>
<name>A0ABQ5E9X5_9ASTR</name>
<reference evidence="2" key="1">
    <citation type="journal article" date="2022" name="Int. J. Mol. Sci.">
        <title>Draft Genome of Tanacetum Coccineum: Genomic Comparison of Closely Related Tanacetum-Family Plants.</title>
        <authorList>
            <person name="Yamashiro T."/>
            <person name="Shiraishi A."/>
            <person name="Nakayama K."/>
            <person name="Satake H."/>
        </authorList>
    </citation>
    <scope>NUCLEOTIDE SEQUENCE</scope>
</reference>
<protein>
    <submittedName>
        <fullName evidence="2">Transposase, MuDR, MULE transposase domain protein</fullName>
    </submittedName>
</protein>
<accession>A0ABQ5E9X5</accession>
<comment type="caution">
    <text evidence="2">The sequence shown here is derived from an EMBL/GenBank/DDBJ whole genome shotgun (WGS) entry which is preliminary data.</text>
</comment>
<dbReference type="InterPro" id="IPR038765">
    <property type="entry name" value="Papain-like_cys_pep_sf"/>
</dbReference>
<dbReference type="InterPro" id="IPR001810">
    <property type="entry name" value="F-box_dom"/>
</dbReference>
<evidence type="ECO:0000313" key="2">
    <source>
        <dbReference type="EMBL" id="GJT47700.1"/>
    </source>
</evidence>
<dbReference type="EMBL" id="BQNB010016090">
    <property type="protein sequence ID" value="GJT47700.1"/>
    <property type="molecule type" value="Genomic_DNA"/>
</dbReference>